<keyword evidence="4" id="KW-1185">Reference proteome</keyword>
<comment type="similarity">
    <text evidence="1">Belongs to the 5'-3' exonuclease family.</text>
</comment>
<evidence type="ECO:0000313" key="3">
    <source>
        <dbReference type="EMBL" id="OMJ18165.1"/>
    </source>
</evidence>
<reference evidence="3 4" key="1">
    <citation type="submission" date="2017-01" db="EMBL/GenBank/DDBJ databases">
        <authorList>
            <person name="Mah S.A."/>
            <person name="Swanson W.J."/>
            <person name="Moy G.W."/>
            <person name="Vacquier V.D."/>
        </authorList>
    </citation>
    <scope>NUCLEOTIDE SEQUENCE [LARGE SCALE GENOMIC DNA]</scope>
    <source>
        <strain evidence="3 4">GSMNP</strain>
    </source>
</reference>
<comment type="caution">
    <text evidence="3">The sequence shown here is derived from an EMBL/GenBank/DDBJ whole genome shotgun (WGS) entry which is preliminary data.</text>
</comment>
<evidence type="ECO:0000256" key="1">
    <source>
        <dbReference type="ARBA" id="ARBA00038299"/>
    </source>
</evidence>
<feature type="domain" description="Xrn1 N-terminal" evidence="2">
    <location>
        <begin position="1"/>
        <end position="160"/>
    </location>
</feature>
<proteinExistence type="inferred from homology"/>
<dbReference type="Proteomes" id="UP000187283">
    <property type="component" value="Unassembled WGS sequence"/>
</dbReference>
<protein>
    <submittedName>
        <fullName evidence="3">5'-3' exoribonuclease 1</fullName>
    </submittedName>
</protein>
<dbReference type="GO" id="GO:0003723">
    <property type="term" value="F:RNA binding"/>
    <property type="evidence" value="ECO:0007669"/>
    <property type="project" value="TreeGrafter"/>
</dbReference>
<dbReference type="GO" id="GO:0004534">
    <property type="term" value="F:5'-3' RNA exonuclease activity"/>
    <property type="evidence" value="ECO:0007669"/>
    <property type="project" value="UniProtKB-ARBA"/>
</dbReference>
<dbReference type="PANTHER" id="PTHR12341:SF7">
    <property type="entry name" value="5'-3' EXORIBONUCLEASE 1"/>
    <property type="match status" value="1"/>
</dbReference>
<gene>
    <name evidence="3" type="ORF">AYI70_g5522</name>
</gene>
<dbReference type="InterPro" id="IPR027073">
    <property type="entry name" value="5_3_exoribonuclease"/>
</dbReference>
<dbReference type="OrthoDB" id="372487at2759"/>
<dbReference type="Gene3D" id="3.40.50.12390">
    <property type="match status" value="2"/>
</dbReference>
<dbReference type="PANTHER" id="PTHR12341">
    <property type="entry name" value="5'-&gt;3' EXORIBONUCLEASE"/>
    <property type="match status" value="1"/>
</dbReference>
<dbReference type="Pfam" id="PF03159">
    <property type="entry name" value="XRN_N"/>
    <property type="match status" value="1"/>
</dbReference>
<dbReference type="GO" id="GO:0000956">
    <property type="term" value="P:nuclear-transcribed mRNA catabolic process"/>
    <property type="evidence" value="ECO:0007669"/>
    <property type="project" value="TreeGrafter"/>
</dbReference>
<evidence type="ECO:0000313" key="4">
    <source>
        <dbReference type="Proteomes" id="UP000187283"/>
    </source>
</evidence>
<organism evidence="3 4">
    <name type="scientific">Smittium culicis</name>
    <dbReference type="NCBI Taxonomy" id="133412"/>
    <lineage>
        <taxon>Eukaryota</taxon>
        <taxon>Fungi</taxon>
        <taxon>Fungi incertae sedis</taxon>
        <taxon>Zoopagomycota</taxon>
        <taxon>Kickxellomycotina</taxon>
        <taxon>Harpellomycetes</taxon>
        <taxon>Harpellales</taxon>
        <taxon>Legeriomycetaceae</taxon>
        <taxon>Smittium</taxon>
    </lineage>
</organism>
<accession>A0A1R1XU80</accession>
<sequence length="175" mass="20530">MGVPRLYGFLKNKYPLIINPLEDDYFPKYDNLYVDLNGIIYDQLLAENENEIIDMDDFEAIEKILLYIERLVSIINPRKLLFIAVDGVSPQLKLNLQRRYRYTRNKEKNYSGLGFDIGSISPGTEFMEKLNELLKFLIHKKVTEDKSWKKLKVVLSGYNVNKALKFNNNSCLIHF</sequence>
<dbReference type="AlphaFoldDB" id="A0A1R1XU80"/>
<evidence type="ECO:0000259" key="2">
    <source>
        <dbReference type="Pfam" id="PF03159"/>
    </source>
</evidence>
<name>A0A1R1XU80_9FUNG</name>
<dbReference type="EMBL" id="LSSN01001823">
    <property type="protein sequence ID" value="OMJ18165.1"/>
    <property type="molecule type" value="Genomic_DNA"/>
</dbReference>
<dbReference type="GO" id="GO:0005634">
    <property type="term" value="C:nucleus"/>
    <property type="evidence" value="ECO:0007669"/>
    <property type="project" value="TreeGrafter"/>
</dbReference>
<dbReference type="InterPro" id="IPR004859">
    <property type="entry name" value="Xrn1_N"/>
</dbReference>
<dbReference type="STRING" id="133412.A0A1R1XU80"/>